<sequence>MSISGVFLSALSGARSHTSLSETDSAAISPDRLVQRRCEIYRGYFPMTEVAVPASALRNHLVSKWVRERGIAVDIWSGRDLAVAIAAGISPRRLTIHAQGLRDAEIRAAAGLRPGCMVVSSLAEIDLLASAVEGRTQGVMVHVTDSNAADLTVVRAQQDGRRTLRRDSEQMDAAIGAVLGSARLDLVGLHCEVGGQVDDFISYPAAIGQMITEMTHIRRIHGEVLTRLGLGGGRAVPSGDWREELPELAEEIDESLDDACATMRFPRPLVVLSAGGAIVGRTAA</sequence>
<organism evidence="4 5">
    <name type="scientific">Mycolicibacterium fluoranthenivorans</name>
    <dbReference type="NCBI Taxonomy" id="258505"/>
    <lineage>
        <taxon>Bacteria</taxon>
        <taxon>Bacillati</taxon>
        <taxon>Actinomycetota</taxon>
        <taxon>Actinomycetes</taxon>
        <taxon>Mycobacteriales</taxon>
        <taxon>Mycobacteriaceae</taxon>
        <taxon>Mycolicibacterium</taxon>
    </lineage>
</organism>
<evidence type="ECO:0000313" key="5">
    <source>
        <dbReference type="Proteomes" id="UP000199707"/>
    </source>
</evidence>
<accession>A0A1G4WUD7</accession>
<evidence type="ECO:0000259" key="3">
    <source>
        <dbReference type="Pfam" id="PF02784"/>
    </source>
</evidence>
<dbReference type="InterPro" id="IPR022644">
    <property type="entry name" value="De-COase2_N"/>
</dbReference>
<feature type="domain" description="Orn/DAP/Arg decarboxylase 2 N-terminal" evidence="3">
    <location>
        <begin position="34"/>
        <end position="279"/>
    </location>
</feature>
<dbReference type="InterPro" id="IPR029066">
    <property type="entry name" value="PLP-binding_barrel"/>
</dbReference>
<keyword evidence="2" id="KW-0663">Pyridoxal phosphate</keyword>
<dbReference type="SUPFAM" id="SSF51419">
    <property type="entry name" value="PLP-binding barrel"/>
    <property type="match status" value="1"/>
</dbReference>
<dbReference type="GO" id="GO:0009089">
    <property type="term" value="P:lysine biosynthetic process via diaminopimelate"/>
    <property type="evidence" value="ECO:0007669"/>
    <property type="project" value="TreeGrafter"/>
</dbReference>
<evidence type="ECO:0000313" key="4">
    <source>
        <dbReference type="EMBL" id="SCX29807.1"/>
    </source>
</evidence>
<dbReference type="STRING" id="1502745.SAMN02799620_04909"/>
<dbReference type="AlphaFoldDB" id="A0A1G4WUD7"/>
<evidence type="ECO:0000256" key="1">
    <source>
        <dbReference type="ARBA" id="ARBA00001933"/>
    </source>
</evidence>
<dbReference type="Gene3D" id="3.20.20.10">
    <property type="entry name" value="Alanine racemase"/>
    <property type="match status" value="1"/>
</dbReference>
<dbReference type="GO" id="GO:0008836">
    <property type="term" value="F:diaminopimelate decarboxylase activity"/>
    <property type="evidence" value="ECO:0007669"/>
    <property type="project" value="TreeGrafter"/>
</dbReference>
<dbReference type="RefSeq" id="WP_139170140.1">
    <property type="nucleotide sequence ID" value="NZ_FMUB01000011.1"/>
</dbReference>
<dbReference type="Proteomes" id="UP000199707">
    <property type="component" value="Unassembled WGS sequence"/>
</dbReference>
<dbReference type="PANTHER" id="PTHR43727">
    <property type="entry name" value="DIAMINOPIMELATE DECARBOXYLASE"/>
    <property type="match status" value="1"/>
</dbReference>
<dbReference type="Pfam" id="PF02784">
    <property type="entry name" value="Orn_Arg_deC_N"/>
    <property type="match status" value="1"/>
</dbReference>
<dbReference type="PANTHER" id="PTHR43727:SF2">
    <property type="entry name" value="GROUP IV DECARBOXYLASE"/>
    <property type="match status" value="1"/>
</dbReference>
<evidence type="ECO:0000256" key="2">
    <source>
        <dbReference type="ARBA" id="ARBA00022898"/>
    </source>
</evidence>
<name>A0A1G4WUD7_9MYCO</name>
<proteinExistence type="predicted"/>
<gene>
    <name evidence="4" type="ORF">SAMN02799620_04909</name>
</gene>
<dbReference type="EMBL" id="FMUB01000011">
    <property type="protein sequence ID" value="SCX29807.1"/>
    <property type="molecule type" value="Genomic_DNA"/>
</dbReference>
<reference evidence="5" key="1">
    <citation type="submission" date="2016-10" db="EMBL/GenBank/DDBJ databases">
        <authorList>
            <person name="Varghese N."/>
            <person name="Submissions S."/>
        </authorList>
    </citation>
    <scope>NUCLEOTIDE SEQUENCE [LARGE SCALE GENOMIC DNA]</scope>
    <source>
        <strain evidence="5">UNC267MFSha1.1M11</strain>
    </source>
</reference>
<protein>
    <submittedName>
        <fullName evidence="4">Diaminopimelate decarboxylase</fullName>
    </submittedName>
</protein>
<comment type="cofactor">
    <cofactor evidence="1">
        <name>pyridoxal 5'-phosphate</name>
        <dbReference type="ChEBI" id="CHEBI:597326"/>
    </cofactor>
</comment>